<organism evidence="3 4">
    <name type="scientific">Halorussus limi</name>
    <dbReference type="NCBI Taxonomy" id="2938695"/>
    <lineage>
        <taxon>Archaea</taxon>
        <taxon>Methanobacteriati</taxon>
        <taxon>Methanobacteriota</taxon>
        <taxon>Stenosarchaea group</taxon>
        <taxon>Halobacteria</taxon>
        <taxon>Halobacteriales</taxon>
        <taxon>Haladaptataceae</taxon>
        <taxon>Halorussus</taxon>
    </lineage>
</organism>
<keyword evidence="1" id="KW-0472">Membrane</keyword>
<dbReference type="RefSeq" id="WP_248653082.1">
    <property type="nucleotide sequence ID" value="NZ_CP096662.1"/>
</dbReference>
<keyword evidence="3" id="KW-0378">Hydrolase</keyword>
<dbReference type="KEGG" id="halx:M0R89_21815"/>
<evidence type="ECO:0000313" key="4">
    <source>
        <dbReference type="Proteomes" id="UP000830729"/>
    </source>
</evidence>
<dbReference type="GO" id="GO:0080120">
    <property type="term" value="P:CAAX-box protein maturation"/>
    <property type="evidence" value="ECO:0007669"/>
    <property type="project" value="UniProtKB-ARBA"/>
</dbReference>
<evidence type="ECO:0000256" key="1">
    <source>
        <dbReference type="SAM" id="Phobius"/>
    </source>
</evidence>
<sequence>MIAYTIIFISIPVLVAPSGDSLFRSALLRTILTVCVIGLLFGAATYIDKRPIRSFGLEIDGRWGVDALVGLIIGGAIPTVATVLGLVGGWMTVSGVEYTPTATYLRDLGFAIVITVGIAIVEELVFRGYVLSNAIEGLNFRWLSQPVRVGTALGLSALLFALTHPAPELVNGLHFLCAGLLLGLAYLCSGQLALPIGIHAGFNFVSAYVFPTAADPSVAVLSLTVHGPSWLTGQTGFIPLVLQFPAALAIIGYIWWQTGDFGISPTVKSRNLEG</sequence>
<keyword evidence="1" id="KW-0812">Transmembrane</keyword>
<proteinExistence type="predicted"/>
<dbReference type="PANTHER" id="PTHR39430:SF1">
    <property type="entry name" value="PROTEASE"/>
    <property type="match status" value="1"/>
</dbReference>
<dbReference type="GeneID" id="78823437"/>
<protein>
    <submittedName>
        <fullName evidence="3">CPBP family intramembrane metalloprotease</fullName>
    </submittedName>
</protein>
<feature type="domain" description="CAAX prenyl protease 2/Lysostaphin resistance protein A-like" evidence="2">
    <location>
        <begin position="108"/>
        <end position="205"/>
    </location>
</feature>
<accession>A0A8U0I2B1</accession>
<name>A0A8U0I2B1_9EURY</name>
<feature type="transmembrane region" description="Helical" evidence="1">
    <location>
        <begin position="26"/>
        <end position="47"/>
    </location>
</feature>
<dbReference type="Pfam" id="PF02517">
    <property type="entry name" value="Rce1-like"/>
    <property type="match status" value="1"/>
</dbReference>
<evidence type="ECO:0000259" key="2">
    <source>
        <dbReference type="Pfam" id="PF02517"/>
    </source>
</evidence>
<keyword evidence="4" id="KW-1185">Reference proteome</keyword>
<feature type="transmembrane region" description="Helical" evidence="1">
    <location>
        <begin position="68"/>
        <end position="88"/>
    </location>
</feature>
<evidence type="ECO:0000313" key="3">
    <source>
        <dbReference type="EMBL" id="UPV77056.1"/>
    </source>
</evidence>
<dbReference type="InterPro" id="IPR003675">
    <property type="entry name" value="Rce1/LyrA-like_dom"/>
</dbReference>
<feature type="transmembrane region" description="Helical" evidence="1">
    <location>
        <begin position="201"/>
        <end position="225"/>
    </location>
</feature>
<dbReference type="GO" id="GO:0008237">
    <property type="term" value="F:metallopeptidase activity"/>
    <property type="evidence" value="ECO:0007669"/>
    <property type="project" value="UniProtKB-KW"/>
</dbReference>
<keyword evidence="1" id="KW-1133">Transmembrane helix</keyword>
<dbReference type="EMBL" id="CP096662">
    <property type="protein sequence ID" value="UPV77056.1"/>
    <property type="molecule type" value="Genomic_DNA"/>
</dbReference>
<dbReference type="GO" id="GO:0004175">
    <property type="term" value="F:endopeptidase activity"/>
    <property type="evidence" value="ECO:0007669"/>
    <property type="project" value="UniProtKB-ARBA"/>
</dbReference>
<dbReference type="AlphaFoldDB" id="A0A8U0I2B1"/>
<feature type="transmembrane region" description="Helical" evidence="1">
    <location>
        <begin position="172"/>
        <end position="194"/>
    </location>
</feature>
<keyword evidence="3" id="KW-0482">Metalloprotease</keyword>
<feature type="transmembrane region" description="Helical" evidence="1">
    <location>
        <begin position="147"/>
        <end position="166"/>
    </location>
</feature>
<reference evidence="3 4" key="1">
    <citation type="submission" date="2022-04" db="EMBL/GenBank/DDBJ databases">
        <title>Diverse halophilic archaea isolated from saline environments.</title>
        <authorList>
            <person name="Cui H.-L."/>
        </authorList>
    </citation>
    <scope>NUCLEOTIDE SEQUENCE [LARGE SCALE GENOMIC DNA]</scope>
    <source>
        <strain evidence="3 4">XZYJT49</strain>
        <plasmid evidence="3 4">unnamed3</plasmid>
    </source>
</reference>
<dbReference type="Proteomes" id="UP000830729">
    <property type="component" value="Plasmid unnamed3"/>
</dbReference>
<dbReference type="PANTHER" id="PTHR39430">
    <property type="entry name" value="MEMBRANE-ASSOCIATED PROTEASE-RELATED"/>
    <property type="match status" value="1"/>
</dbReference>
<keyword evidence="3" id="KW-0614">Plasmid</keyword>
<keyword evidence="3" id="KW-0645">Protease</keyword>
<geneLocation type="plasmid" evidence="3 4">
    <name>unnamed3</name>
</geneLocation>
<gene>
    <name evidence="3" type="ORF">M0R89_21815</name>
</gene>
<feature type="transmembrane region" description="Helical" evidence="1">
    <location>
        <begin position="237"/>
        <end position="256"/>
    </location>
</feature>
<feature type="transmembrane region" description="Helical" evidence="1">
    <location>
        <begin position="108"/>
        <end position="126"/>
    </location>
</feature>